<dbReference type="PANTHER" id="PTHR33112:SF16">
    <property type="entry name" value="HETEROKARYON INCOMPATIBILITY DOMAIN-CONTAINING PROTEIN"/>
    <property type="match status" value="1"/>
</dbReference>
<dbReference type="InterPro" id="IPR010730">
    <property type="entry name" value="HET"/>
</dbReference>
<evidence type="ECO:0000313" key="3">
    <source>
        <dbReference type="Proteomes" id="UP000698800"/>
    </source>
</evidence>
<dbReference type="OrthoDB" id="5362512at2759"/>
<name>A0A9P8IDS1_9PEZI</name>
<dbReference type="Pfam" id="PF06985">
    <property type="entry name" value="HET"/>
    <property type="match status" value="1"/>
</dbReference>
<keyword evidence="3" id="KW-1185">Reference proteome</keyword>
<proteinExistence type="predicted"/>
<feature type="domain" description="Heterokaryon incompatibility" evidence="1">
    <location>
        <begin position="71"/>
        <end position="148"/>
    </location>
</feature>
<dbReference type="Proteomes" id="UP000698800">
    <property type="component" value="Unassembled WGS sequence"/>
</dbReference>
<dbReference type="AlphaFoldDB" id="A0A9P8IDS1"/>
<sequence length="187" mass="21597">MNCSICGVLLEEFPHQLDASKFSDKTPLSTTAKLPAEETNSREIVYRLDFKLELEHCSFKGSRTFILKDTIRNQFACRLEEVGYLWADALCILQDFGEQNDWLSQSAEMDQVYGESYLNISATIVKNDYDGLYFRRDSDCLWEDEIRLDIAGILRAQSHSTRDSHQLGAVSRLKLWEDWEELVPDLS</sequence>
<gene>
    <name evidence="2" type="ORF">FGG08_000322</name>
</gene>
<evidence type="ECO:0000259" key="1">
    <source>
        <dbReference type="Pfam" id="PF06985"/>
    </source>
</evidence>
<accession>A0A9P8IDS1</accession>
<evidence type="ECO:0000313" key="2">
    <source>
        <dbReference type="EMBL" id="KAH0547597.1"/>
    </source>
</evidence>
<organism evidence="2 3">
    <name type="scientific">Glutinoglossum americanum</name>
    <dbReference type="NCBI Taxonomy" id="1670608"/>
    <lineage>
        <taxon>Eukaryota</taxon>
        <taxon>Fungi</taxon>
        <taxon>Dikarya</taxon>
        <taxon>Ascomycota</taxon>
        <taxon>Pezizomycotina</taxon>
        <taxon>Geoglossomycetes</taxon>
        <taxon>Geoglossales</taxon>
        <taxon>Geoglossaceae</taxon>
        <taxon>Glutinoglossum</taxon>
    </lineage>
</organism>
<protein>
    <recommendedName>
        <fullName evidence="1">Heterokaryon incompatibility domain-containing protein</fullName>
    </recommendedName>
</protein>
<reference evidence="2" key="1">
    <citation type="submission" date="2021-03" db="EMBL/GenBank/DDBJ databases">
        <title>Comparative genomics and phylogenomic investigation of the class Geoglossomycetes provide insights into ecological specialization and systematics.</title>
        <authorList>
            <person name="Melie T."/>
            <person name="Pirro S."/>
            <person name="Miller A.N."/>
            <person name="Quandt A."/>
        </authorList>
    </citation>
    <scope>NUCLEOTIDE SEQUENCE</scope>
    <source>
        <strain evidence="2">GBOQ0MN5Z8</strain>
    </source>
</reference>
<dbReference type="EMBL" id="JAGHQL010000003">
    <property type="protein sequence ID" value="KAH0547597.1"/>
    <property type="molecule type" value="Genomic_DNA"/>
</dbReference>
<dbReference type="PANTHER" id="PTHR33112">
    <property type="entry name" value="DOMAIN PROTEIN, PUTATIVE-RELATED"/>
    <property type="match status" value="1"/>
</dbReference>
<comment type="caution">
    <text evidence="2">The sequence shown here is derived from an EMBL/GenBank/DDBJ whole genome shotgun (WGS) entry which is preliminary data.</text>
</comment>